<accession>A0ABX7I0T2</accession>
<dbReference type="InterPro" id="IPR050964">
    <property type="entry name" value="Striated_Muscle_Regulatory"/>
</dbReference>
<keyword evidence="2" id="KW-0732">Signal</keyword>
<dbReference type="Gene3D" id="2.60.40.10">
    <property type="entry name" value="Immunoglobulins"/>
    <property type="match status" value="4"/>
</dbReference>
<evidence type="ECO:0000313" key="5">
    <source>
        <dbReference type="Proteomes" id="UP000612680"/>
    </source>
</evidence>
<dbReference type="Pfam" id="PF00041">
    <property type="entry name" value="fn3"/>
    <property type="match status" value="3"/>
</dbReference>
<dbReference type="InterPro" id="IPR003961">
    <property type="entry name" value="FN3_dom"/>
</dbReference>
<feature type="chain" id="PRO_5046798257" evidence="2">
    <location>
        <begin position="28"/>
        <end position="486"/>
    </location>
</feature>
<dbReference type="SUPFAM" id="SSF49265">
    <property type="entry name" value="Fibronectin type III"/>
    <property type="match status" value="3"/>
</dbReference>
<evidence type="ECO:0000259" key="3">
    <source>
        <dbReference type="PROSITE" id="PS50853"/>
    </source>
</evidence>
<feature type="signal peptide" evidence="2">
    <location>
        <begin position="1"/>
        <end position="27"/>
    </location>
</feature>
<keyword evidence="5" id="KW-1185">Reference proteome</keyword>
<feature type="domain" description="Fibronectin type-III" evidence="3">
    <location>
        <begin position="315"/>
        <end position="405"/>
    </location>
</feature>
<organism evidence="4 5">
    <name type="scientific">Dyadobacter sandarakinus</name>
    <dbReference type="NCBI Taxonomy" id="2747268"/>
    <lineage>
        <taxon>Bacteria</taxon>
        <taxon>Pseudomonadati</taxon>
        <taxon>Bacteroidota</taxon>
        <taxon>Cytophagia</taxon>
        <taxon>Cytophagales</taxon>
        <taxon>Spirosomataceae</taxon>
        <taxon>Dyadobacter</taxon>
    </lineage>
</organism>
<dbReference type="InterPro" id="IPR013783">
    <property type="entry name" value="Ig-like_fold"/>
</dbReference>
<sequence length="486" mass="51988">MILNYKRLLSPAFACLLLGMLCTAAMAAVPKPPADLKATAVSPSQITLTWTDASADETAFELEQSADGKTFVKLAEVAVNVVTYQHTGLKASTAYWYRIRSKNASGASAYSAIANATTQPPLITIPKAPDVLTATAASGTRINLAWSDNASDETGFELERSLNGTNFIKIADLPANTEAFADTGLVPVTRYWYRILAKNTAGKSAYSNIASAATLQVVPAAPTGLQANATSSSQINLTWRDNAGNETGYEVERSPDGNTFTRVGTLPPNAASFGSLGLTPDTRYYYRVRAVNAVGVSPYSNVAAATTQRIPVPAQPERLTAVPLAPALIQLRWAPVSGGPSQIVVERSKGLDENYAAIANLPGNATSYEDKDSLEVDDYQYRIKATNAGGDSPYSLLAIVRASSIITGEVLPAGAEVYVADGRQLVVKLMQVQPAQLRIYDPTGRRVVKRTFSSPAYISLDWLPAGIYIVVVEAGQMVFTRRIFVY</sequence>
<proteinExistence type="predicted"/>
<dbReference type="CDD" id="cd00063">
    <property type="entry name" value="FN3"/>
    <property type="match status" value="4"/>
</dbReference>
<protein>
    <submittedName>
        <fullName evidence="4">Fibronectin type III domain-containing protein</fullName>
    </submittedName>
</protein>
<dbReference type="EMBL" id="CP056775">
    <property type="protein sequence ID" value="QRQ99650.1"/>
    <property type="molecule type" value="Genomic_DNA"/>
</dbReference>
<evidence type="ECO:0000256" key="1">
    <source>
        <dbReference type="ARBA" id="ARBA00022737"/>
    </source>
</evidence>
<feature type="domain" description="Fibronectin type-III" evidence="3">
    <location>
        <begin position="128"/>
        <end position="217"/>
    </location>
</feature>
<evidence type="ECO:0000313" key="4">
    <source>
        <dbReference type="EMBL" id="QRQ99650.1"/>
    </source>
</evidence>
<gene>
    <name evidence="4" type="ORF">HWI92_01325</name>
</gene>
<dbReference type="InterPro" id="IPR026444">
    <property type="entry name" value="Secre_tail"/>
</dbReference>
<dbReference type="PANTHER" id="PTHR13817">
    <property type="entry name" value="TITIN"/>
    <property type="match status" value="1"/>
</dbReference>
<dbReference type="RefSeq" id="WP_204660411.1">
    <property type="nucleotide sequence ID" value="NZ_CP056775.1"/>
</dbReference>
<reference evidence="4 5" key="1">
    <citation type="submission" date="2020-06" db="EMBL/GenBank/DDBJ databases">
        <title>Dyadobacter sandarakinus sp. nov., isolated from the soil of the Arctic Yellow River Station.</title>
        <authorList>
            <person name="Zhang Y."/>
            <person name="Peng F."/>
        </authorList>
    </citation>
    <scope>NUCLEOTIDE SEQUENCE [LARGE SCALE GENOMIC DNA]</scope>
    <source>
        <strain evidence="4 5">Q3-56</strain>
    </source>
</reference>
<dbReference type="InterPro" id="IPR036116">
    <property type="entry name" value="FN3_sf"/>
</dbReference>
<dbReference type="NCBIfam" id="TIGR04183">
    <property type="entry name" value="Por_Secre_tail"/>
    <property type="match status" value="1"/>
</dbReference>
<feature type="domain" description="Fibronectin type-III" evidence="3">
    <location>
        <begin position="221"/>
        <end position="310"/>
    </location>
</feature>
<name>A0ABX7I0T2_9BACT</name>
<feature type="domain" description="Fibronectin type-III" evidence="3">
    <location>
        <begin position="32"/>
        <end position="121"/>
    </location>
</feature>
<dbReference type="PROSITE" id="PS50853">
    <property type="entry name" value="FN3"/>
    <property type="match status" value="4"/>
</dbReference>
<dbReference type="Proteomes" id="UP000612680">
    <property type="component" value="Chromosome"/>
</dbReference>
<dbReference type="SMART" id="SM00060">
    <property type="entry name" value="FN3"/>
    <property type="match status" value="4"/>
</dbReference>
<keyword evidence="1" id="KW-0677">Repeat</keyword>
<evidence type="ECO:0000256" key="2">
    <source>
        <dbReference type="SAM" id="SignalP"/>
    </source>
</evidence>
<dbReference type="PANTHER" id="PTHR13817:SF173">
    <property type="entry name" value="FRAZZLED"/>
    <property type="match status" value="1"/>
</dbReference>